<protein>
    <submittedName>
        <fullName evidence="1">Uncharacterized protein</fullName>
    </submittedName>
</protein>
<name>A0AAV1N2P5_SCOSC</name>
<proteinExistence type="predicted"/>
<keyword evidence="2" id="KW-1185">Reference proteome</keyword>
<dbReference type="AlphaFoldDB" id="A0AAV1N2P5"/>
<comment type="caution">
    <text evidence="1">The sequence shown here is derived from an EMBL/GenBank/DDBJ whole genome shotgun (WGS) entry which is preliminary data.</text>
</comment>
<accession>A0AAV1N2P5</accession>
<evidence type="ECO:0000313" key="1">
    <source>
        <dbReference type="EMBL" id="CAK6953586.1"/>
    </source>
</evidence>
<gene>
    <name evidence="1" type="ORF">FSCOSCO3_A002813</name>
</gene>
<dbReference type="EMBL" id="CAWUFR010000014">
    <property type="protein sequence ID" value="CAK6953586.1"/>
    <property type="molecule type" value="Genomic_DNA"/>
</dbReference>
<dbReference type="Proteomes" id="UP001314229">
    <property type="component" value="Unassembled WGS sequence"/>
</dbReference>
<organism evidence="1 2">
    <name type="scientific">Scomber scombrus</name>
    <name type="common">Atlantic mackerel</name>
    <name type="synonym">Scomber vernalis</name>
    <dbReference type="NCBI Taxonomy" id="13677"/>
    <lineage>
        <taxon>Eukaryota</taxon>
        <taxon>Metazoa</taxon>
        <taxon>Chordata</taxon>
        <taxon>Craniata</taxon>
        <taxon>Vertebrata</taxon>
        <taxon>Euteleostomi</taxon>
        <taxon>Actinopterygii</taxon>
        <taxon>Neopterygii</taxon>
        <taxon>Teleostei</taxon>
        <taxon>Neoteleostei</taxon>
        <taxon>Acanthomorphata</taxon>
        <taxon>Pelagiaria</taxon>
        <taxon>Scombriformes</taxon>
        <taxon>Scombridae</taxon>
        <taxon>Scomber</taxon>
    </lineage>
</organism>
<sequence length="100" mass="11122">MEQRVTTSTSDGLTSYLRLCVNFPWASTNRLNVTAPGKHKQQATVCRNATARMQHGNNAADRCGGVMKKFKRRSAATSVCISLKDRGELKNTWLACIFML</sequence>
<reference evidence="1 2" key="1">
    <citation type="submission" date="2024-01" db="EMBL/GenBank/DDBJ databases">
        <authorList>
            <person name="Alioto T."/>
            <person name="Alioto T."/>
            <person name="Gomez Garrido J."/>
        </authorList>
    </citation>
    <scope>NUCLEOTIDE SEQUENCE [LARGE SCALE GENOMIC DNA]</scope>
</reference>
<evidence type="ECO:0000313" key="2">
    <source>
        <dbReference type="Proteomes" id="UP001314229"/>
    </source>
</evidence>